<dbReference type="EMBL" id="QRBI01000312">
    <property type="protein sequence ID" value="RMB88777.1"/>
    <property type="molecule type" value="Genomic_DNA"/>
</dbReference>
<dbReference type="GO" id="GO:0000981">
    <property type="term" value="F:DNA-binding transcription factor activity, RNA polymerase II-specific"/>
    <property type="evidence" value="ECO:0007669"/>
    <property type="project" value="TreeGrafter"/>
</dbReference>
<dbReference type="InterPro" id="IPR011009">
    <property type="entry name" value="Kinase-like_dom_sf"/>
</dbReference>
<feature type="domain" description="C2H2-type" evidence="15">
    <location>
        <begin position="484"/>
        <end position="511"/>
    </location>
</feature>
<dbReference type="GO" id="GO:0000978">
    <property type="term" value="F:RNA polymerase II cis-regulatory region sequence-specific DNA binding"/>
    <property type="evidence" value="ECO:0007669"/>
    <property type="project" value="TreeGrafter"/>
</dbReference>
<feature type="domain" description="C2H2-type" evidence="15">
    <location>
        <begin position="512"/>
        <end position="535"/>
    </location>
</feature>
<dbReference type="SUPFAM" id="SSF56112">
    <property type="entry name" value="Protein kinase-like (PK-like)"/>
    <property type="match status" value="1"/>
</dbReference>
<dbReference type="InterPro" id="IPR013087">
    <property type="entry name" value="Znf_C2H2_type"/>
</dbReference>
<dbReference type="AlphaFoldDB" id="A0A3M0II57"/>
<dbReference type="FunFam" id="3.30.160.60:FF:000200">
    <property type="entry name" value="zinc finger protein 510 isoform X2"/>
    <property type="match status" value="1"/>
</dbReference>
<dbReference type="PROSITE" id="PS00028">
    <property type="entry name" value="ZINC_FINGER_C2H2_1"/>
    <property type="match status" value="8"/>
</dbReference>
<comment type="similarity">
    <text evidence="2">Belongs to the krueppel C2H2-type zinc-finger protein family.</text>
</comment>
<organism evidence="16 17">
    <name type="scientific">Hirundo rustica rustica</name>
    <dbReference type="NCBI Taxonomy" id="333673"/>
    <lineage>
        <taxon>Eukaryota</taxon>
        <taxon>Metazoa</taxon>
        <taxon>Chordata</taxon>
        <taxon>Craniata</taxon>
        <taxon>Vertebrata</taxon>
        <taxon>Euteleostomi</taxon>
        <taxon>Archelosauria</taxon>
        <taxon>Archosauria</taxon>
        <taxon>Dinosauria</taxon>
        <taxon>Saurischia</taxon>
        <taxon>Theropoda</taxon>
        <taxon>Coelurosauria</taxon>
        <taxon>Aves</taxon>
        <taxon>Neognathae</taxon>
        <taxon>Neoaves</taxon>
        <taxon>Telluraves</taxon>
        <taxon>Australaves</taxon>
        <taxon>Passeriformes</taxon>
        <taxon>Sylvioidea</taxon>
        <taxon>Hirundinidae</taxon>
        <taxon>Hirundo</taxon>
    </lineage>
</organism>
<dbReference type="GO" id="GO:0004672">
    <property type="term" value="F:protein kinase activity"/>
    <property type="evidence" value="ECO:0007669"/>
    <property type="project" value="InterPro"/>
</dbReference>
<feature type="region of interest" description="Disordered" evidence="13">
    <location>
        <begin position="235"/>
        <end position="259"/>
    </location>
</feature>
<evidence type="ECO:0000256" key="1">
    <source>
        <dbReference type="ARBA" id="ARBA00004123"/>
    </source>
</evidence>
<keyword evidence="17" id="KW-1185">Reference proteome</keyword>
<keyword evidence="3" id="KW-0479">Metal-binding</keyword>
<feature type="domain" description="C2H2-type" evidence="15">
    <location>
        <begin position="428"/>
        <end position="455"/>
    </location>
</feature>
<dbReference type="FunFam" id="3.30.160.60:FF:000478">
    <property type="entry name" value="Zinc finger protein 133"/>
    <property type="match status" value="1"/>
</dbReference>
<evidence type="ECO:0000313" key="16">
    <source>
        <dbReference type="EMBL" id="RMB88777.1"/>
    </source>
</evidence>
<feature type="domain" description="C2H2-type" evidence="15">
    <location>
        <begin position="400"/>
        <end position="427"/>
    </location>
</feature>
<dbReference type="SMART" id="SM00220">
    <property type="entry name" value="S_TKc"/>
    <property type="match status" value="1"/>
</dbReference>
<evidence type="ECO:0000256" key="2">
    <source>
        <dbReference type="ARBA" id="ARBA00006991"/>
    </source>
</evidence>
<evidence type="ECO:0000256" key="13">
    <source>
        <dbReference type="SAM" id="MobiDB-lite"/>
    </source>
</evidence>
<evidence type="ECO:0000259" key="14">
    <source>
        <dbReference type="PROSITE" id="PS50011"/>
    </source>
</evidence>
<sequence length="535" mass="62830">MEIVLMEKVRSGCYNIIQLLDWFEQPDGFALVMERPEQWQDLLEFLLERDVLCEEMARWIFCQVLEAVRHCTACGVLHRDIKLENLLVEPESGDVKLIDFGCGTFLQEQAYTQFAGTRVYSPPEWICLGYYHGHAATVWSLGVLLYVMVCGSLPFQEDRDIVWQQLFFTRQLSPDLTFQNLGQMEEKAVRKRKMSQNSQAEKELRMENREDKSPWQSLLEEAILSGSMVQESNREEKIKRSCGRRGSKPVPGCSEEERPTLCQEGGQSFSQCSELVVPEQPHDGEKPHKCLESVKSFSWNSLLIRHQQIHTRERPYECSECRKRFQTSSNLLQHQQIHTEERPFRCPECRKGFKRNSHLIRHRRIHTGERPYECGECGMSFSQSSSLIRHQRIHTRERPYECEQCGKSFSQHSHLICHQNIHAEERPYKCGECGKGFNQRSQLIIHQMIHTGERPYECPECGKRFQTSSTLLVHQQIHTEERPFRCPDCRKGFKRNSHLIRHRRIHTGERPYECPQCGKSFSDSSHLTKHQRRHR</sequence>
<dbReference type="GO" id="GO:0005524">
    <property type="term" value="F:ATP binding"/>
    <property type="evidence" value="ECO:0007669"/>
    <property type="project" value="InterPro"/>
</dbReference>
<evidence type="ECO:0000313" key="17">
    <source>
        <dbReference type="Proteomes" id="UP000269221"/>
    </source>
</evidence>
<dbReference type="FunFam" id="3.30.160.60:FF:000135">
    <property type="entry name" value="Zinc finger protein 358"/>
    <property type="match status" value="1"/>
</dbReference>
<comment type="caution">
    <text evidence="16">The sequence shown here is derived from an EMBL/GenBank/DDBJ whole genome shotgun (WGS) entry which is preliminary data.</text>
</comment>
<feature type="domain" description="Protein kinase" evidence="14">
    <location>
        <begin position="1"/>
        <end position="224"/>
    </location>
</feature>
<name>A0A3M0II57_HIRRU</name>
<feature type="domain" description="C2H2-type" evidence="15">
    <location>
        <begin position="372"/>
        <end position="399"/>
    </location>
</feature>
<keyword evidence="8" id="KW-0804">Transcription</keyword>
<accession>A0A3M0II57</accession>
<evidence type="ECO:0000256" key="6">
    <source>
        <dbReference type="ARBA" id="ARBA00022833"/>
    </source>
</evidence>
<dbReference type="FunFam" id="3.30.160.60:FF:000358">
    <property type="entry name" value="zinc finger protein 24"/>
    <property type="match status" value="1"/>
</dbReference>
<feature type="domain" description="C2H2-type" evidence="15">
    <location>
        <begin position="288"/>
        <end position="315"/>
    </location>
</feature>
<dbReference type="FunFam" id="3.30.160.60:FF:000016">
    <property type="entry name" value="zinc finger protein 37 homolog"/>
    <property type="match status" value="1"/>
</dbReference>
<protein>
    <recommendedName>
        <fullName evidence="11">Zinc finger protein 12</fullName>
    </recommendedName>
</protein>
<dbReference type="SMART" id="SM00355">
    <property type="entry name" value="ZnF_C2H2"/>
    <property type="match status" value="9"/>
</dbReference>
<dbReference type="Pfam" id="PF00069">
    <property type="entry name" value="Pkinase"/>
    <property type="match status" value="1"/>
</dbReference>
<dbReference type="InterPro" id="IPR008271">
    <property type="entry name" value="Ser/Thr_kinase_AS"/>
</dbReference>
<dbReference type="FunFam" id="3.30.160.60:FF:000012">
    <property type="entry name" value="RB-associated KRAB zinc finger protein-like"/>
    <property type="match status" value="1"/>
</dbReference>
<evidence type="ECO:0000256" key="4">
    <source>
        <dbReference type="ARBA" id="ARBA00022737"/>
    </source>
</evidence>
<evidence type="ECO:0000256" key="7">
    <source>
        <dbReference type="ARBA" id="ARBA00023015"/>
    </source>
</evidence>
<keyword evidence="6" id="KW-0862">Zinc</keyword>
<dbReference type="PROSITE" id="PS50157">
    <property type="entry name" value="ZINC_FINGER_C2H2_2"/>
    <property type="match status" value="10"/>
</dbReference>
<reference evidence="16 17" key="1">
    <citation type="submission" date="2018-07" db="EMBL/GenBank/DDBJ databases">
        <title>A high quality draft genome assembly of the barn swallow (H. rustica rustica).</title>
        <authorList>
            <person name="Formenti G."/>
            <person name="Chiara M."/>
            <person name="Poveda L."/>
            <person name="Francoijs K.-J."/>
            <person name="Bonisoli-Alquati A."/>
            <person name="Canova L."/>
            <person name="Gianfranceschi L."/>
            <person name="Horner D.S."/>
            <person name="Saino N."/>
        </authorList>
    </citation>
    <scope>NUCLEOTIDE SEQUENCE [LARGE SCALE GENOMIC DNA]</scope>
    <source>
        <strain evidence="16">Chelidonia</strain>
        <tissue evidence="16">Blood</tissue>
    </source>
</reference>
<dbReference type="InterPro" id="IPR036236">
    <property type="entry name" value="Znf_C2H2_sf"/>
</dbReference>
<keyword evidence="5 12" id="KW-0863">Zinc-finger</keyword>
<dbReference type="PROSITE" id="PS00108">
    <property type="entry name" value="PROTEIN_KINASE_ST"/>
    <property type="match status" value="1"/>
</dbReference>
<dbReference type="Pfam" id="PF00096">
    <property type="entry name" value="zf-C2H2"/>
    <property type="match status" value="8"/>
</dbReference>
<dbReference type="InterPro" id="IPR000719">
    <property type="entry name" value="Prot_kinase_dom"/>
</dbReference>
<feature type="domain" description="C2H2-type" evidence="15">
    <location>
        <begin position="316"/>
        <end position="343"/>
    </location>
</feature>
<evidence type="ECO:0000256" key="5">
    <source>
        <dbReference type="ARBA" id="ARBA00022771"/>
    </source>
</evidence>
<evidence type="ECO:0000256" key="10">
    <source>
        <dbReference type="ARBA" id="ARBA00055685"/>
    </source>
</evidence>
<dbReference type="PROSITE" id="PS50011">
    <property type="entry name" value="PROTEIN_KINASE_DOM"/>
    <property type="match status" value="1"/>
</dbReference>
<dbReference type="FunFam" id="3.30.160.60:FF:001270">
    <property type="entry name" value="zinc finger protein 583 isoform X1"/>
    <property type="match status" value="1"/>
</dbReference>
<feature type="domain" description="C2H2-type" evidence="15">
    <location>
        <begin position="260"/>
        <end position="287"/>
    </location>
</feature>
<feature type="domain" description="C2H2-type" evidence="15">
    <location>
        <begin position="456"/>
        <end position="483"/>
    </location>
</feature>
<keyword evidence="7" id="KW-0805">Transcription regulation</keyword>
<dbReference type="Gene3D" id="1.10.510.10">
    <property type="entry name" value="Transferase(Phosphotransferase) domain 1"/>
    <property type="match status" value="1"/>
</dbReference>
<dbReference type="GO" id="GO:0005634">
    <property type="term" value="C:nucleus"/>
    <property type="evidence" value="ECO:0007669"/>
    <property type="project" value="UniProtKB-SubCell"/>
</dbReference>
<dbReference type="Gene3D" id="3.30.200.20">
    <property type="entry name" value="Phosphorylase Kinase, domain 1"/>
    <property type="match status" value="1"/>
</dbReference>
<feature type="region of interest" description="Disordered" evidence="13">
    <location>
        <begin position="192"/>
        <end position="211"/>
    </location>
</feature>
<feature type="compositionally biased region" description="Basic and acidic residues" evidence="13">
    <location>
        <begin position="200"/>
        <end position="211"/>
    </location>
</feature>
<gene>
    <name evidence="16" type="ORF">DUI87_34867</name>
</gene>
<keyword evidence="9" id="KW-0539">Nucleus</keyword>
<evidence type="ECO:0000256" key="11">
    <source>
        <dbReference type="ARBA" id="ARBA00068240"/>
    </source>
</evidence>
<dbReference type="STRING" id="333673.A0A3M0II57"/>
<dbReference type="Proteomes" id="UP000269221">
    <property type="component" value="Unassembled WGS sequence"/>
</dbReference>
<feature type="domain" description="C2H2-type" evidence="15">
    <location>
        <begin position="344"/>
        <end position="371"/>
    </location>
</feature>
<comment type="subcellular location">
    <subcellularLocation>
        <location evidence="1">Nucleus</location>
    </subcellularLocation>
</comment>
<keyword evidence="4" id="KW-0677">Repeat</keyword>
<dbReference type="SUPFAM" id="SSF57667">
    <property type="entry name" value="beta-beta-alpha zinc fingers"/>
    <property type="match status" value="5"/>
</dbReference>
<dbReference type="PANTHER" id="PTHR23226">
    <property type="entry name" value="ZINC FINGER AND SCAN DOMAIN-CONTAINING"/>
    <property type="match status" value="1"/>
</dbReference>
<evidence type="ECO:0000256" key="8">
    <source>
        <dbReference type="ARBA" id="ARBA00023163"/>
    </source>
</evidence>
<evidence type="ECO:0000259" key="15">
    <source>
        <dbReference type="PROSITE" id="PS50157"/>
    </source>
</evidence>
<evidence type="ECO:0000256" key="3">
    <source>
        <dbReference type="ARBA" id="ARBA00022723"/>
    </source>
</evidence>
<evidence type="ECO:0000256" key="9">
    <source>
        <dbReference type="ARBA" id="ARBA00023242"/>
    </source>
</evidence>
<dbReference type="GO" id="GO:0008270">
    <property type="term" value="F:zinc ion binding"/>
    <property type="evidence" value="ECO:0007669"/>
    <property type="project" value="UniProtKB-KW"/>
</dbReference>
<proteinExistence type="inferred from homology"/>
<dbReference type="OrthoDB" id="654211at2759"/>
<evidence type="ECO:0000256" key="12">
    <source>
        <dbReference type="PROSITE-ProRule" id="PRU00042"/>
    </source>
</evidence>
<dbReference type="Gene3D" id="3.30.160.60">
    <property type="entry name" value="Classic Zinc Finger"/>
    <property type="match status" value="9"/>
</dbReference>
<dbReference type="FunFam" id="3.30.160.60:FF:002090">
    <property type="entry name" value="Zinc finger protein 473"/>
    <property type="match status" value="2"/>
</dbReference>
<dbReference type="PANTHER" id="PTHR23226:SF416">
    <property type="entry name" value="FI01424P"/>
    <property type="match status" value="1"/>
</dbReference>
<comment type="function">
    <text evidence="10">Transcriptional repressor which suppresses activation protein 1 (AP-1)- and serum response element (SRE)-mediated transcriptional activity.</text>
</comment>